<dbReference type="Gene3D" id="2.180.10.10">
    <property type="entry name" value="RHS repeat-associated core"/>
    <property type="match status" value="1"/>
</dbReference>
<name>A0ABS5MRS6_9PSED</name>
<sequence length="998" mass="108678">MTHANTPAIQARDPRGLPVRSVAYHHRDASAAIESYVTQQIYDASGRALQSRDPRLFLRHQLDPSAPANQSNVFSLSGSPLLSENTDAGWRLSLIAADGFSLEGWDQKRNHRRTGLDSLRRPSAIFEHAESEPEHCTERFTYGDESTEIVHNRRGRLIRHDDTAGTLLFAQFSLTGLPLQCGRAFCADPVWAVNWPETRAERDHFLEGDPATTFCIYNAMGELISQTDALGNRQTLLQDRVGQLREIHLTLAANPQSQTIASDIQYNAEGHLEHQRAGNGVVSRARFGADDGRLQHLLSQTNDGQTVQDLTYEYDASGNITRIADHAAPAHFHRNQRTEATCRYRYDSLSRLIEASGRQIRNATGGPQLPEFSSPADPAQLENYTRTYTYDRAGNLLRMEHRAASGNRTERTAVAHSSNRSLGEKPDGQLPDEGEIAARYDASGNRLFLQHGKELHWDRRNELRQVSQIVRADEPDDIEFYVYDGGGQRQRKITQRFTGTLTRDSETRYLPGLEIRTEPDQIVHVISIKAARATLHVLHWAKGLPAGMVQDQQRYSFSDHLNSSTVELDAQAQLISREDYYPYGETCWWAGRSLVQASYKTLRYSGKERDATGLYYYGFRYYAPWLQRWLNADPLGTADGLNLFAMVHGNPVGNVDFQGLVTVTEGTAAALATFARDGVSALAGSSVRYFAAAGLAQWASGDPESHPDFGANVGLTIAGSLVGAAAGGSMGIGLGSRVASHYNLGRTIQIAMAGFFGLAGATIGAAAPAYAYFADSQAVNLTAISILASTSGNMTRETAQRALANVGPSVTIAPSGITTALRMAAYGGLLSASGAARADLATGVGVVVSAAVEGLDGVSITTINSLRGGAYVSPEHNTLTLPRPVEWVYGVSTRTAGSTLTASLTLLATPLTSGIADSRSNSTVISALGTPTEARTYVGQYVERGAFELVRADDADFTLDRFTPPNRMWRNAAPADYHPETPHAADLPMQSFTFRRSH</sequence>
<keyword evidence="4" id="KW-1185">Reference proteome</keyword>
<proteinExistence type="predicted"/>
<keyword evidence="2" id="KW-0472">Membrane</keyword>
<dbReference type="NCBIfam" id="TIGR03696">
    <property type="entry name" value="Rhs_assc_core"/>
    <property type="match status" value="1"/>
</dbReference>
<protein>
    <submittedName>
        <fullName evidence="3">RHS repeat-associated core domain-containing protein</fullName>
    </submittedName>
</protein>
<feature type="transmembrane region" description="Helical" evidence="2">
    <location>
        <begin position="713"/>
        <end position="735"/>
    </location>
</feature>
<keyword evidence="2" id="KW-1133">Transmembrane helix</keyword>
<organism evidence="3 4">
    <name type="scientific">Pseudomonas rustica</name>
    <dbReference type="NCBI Taxonomy" id="2827099"/>
    <lineage>
        <taxon>Bacteria</taxon>
        <taxon>Pseudomonadati</taxon>
        <taxon>Pseudomonadota</taxon>
        <taxon>Gammaproteobacteria</taxon>
        <taxon>Pseudomonadales</taxon>
        <taxon>Pseudomonadaceae</taxon>
        <taxon>Pseudomonas</taxon>
    </lineage>
</organism>
<evidence type="ECO:0000256" key="1">
    <source>
        <dbReference type="SAM" id="MobiDB-lite"/>
    </source>
</evidence>
<dbReference type="PANTHER" id="PTHR32305:SF15">
    <property type="entry name" value="PROTEIN RHSA-RELATED"/>
    <property type="match status" value="1"/>
</dbReference>
<feature type="compositionally biased region" description="Basic and acidic residues" evidence="1">
    <location>
        <begin position="403"/>
        <end position="413"/>
    </location>
</feature>
<dbReference type="RefSeq" id="WP_212543809.1">
    <property type="nucleotide sequence ID" value="NZ_JAGYHF010000001.1"/>
</dbReference>
<dbReference type="InterPro" id="IPR022385">
    <property type="entry name" value="Rhs_assc_core"/>
</dbReference>
<dbReference type="Proteomes" id="UP000676035">
    <property type="component" value="Unassembled WGS sequence"/>
</dbReference>
<dbReference type="InterPro" id="IPR050708">
    <property type="entry name" value="T6SS_VgrG/RHS"/>
</dbReference>
<feature type="transmembrane region" description="Helical" evidence="2">
    <location>
        <begin position="747"/>
        <end position="773"/>
    </location>
</feature>
<evidence type="ECO:0000256" key="2">
    <source>
        <dbReference type="SAM" id="Phobius"/>
    </source>
</evidence>
<reference evidence="3 4" key="1">
    <citation type="submission" date="2021-04" db="EMBL/GenBank/DDBJ databases">
        <title>Pseudomonas rustica sp. nov. isolated from raw milk.</title>
        <authorList>
            <person name="Fiedler G."/>
            <person name="Gieschler S."/>
            <person name="Kabisch J."/>
            <person name="Grimmler C."/>
            <person name="Brinks E."/>
            <person name="Wagner N."/>
            <person name="Hetzer B."/>
            <person name="Franz C.M.A.P."/>
            <person name="Boehnlein C."/>
        </authorList>
    </citation>
    <scope>NUCLEOTIDE SEQUENCE [LARGE SCALE GENOMIC DNA]</scope>
    <source>
        <strain evidence="3 4">MBT-4</strain>
    </source>
</reference>
<dbReference type="EMBL" id="JAGYHF010000001">
    <property type="protein sequence ID" value="MBS4076998.1"/>
    <property type="molecule type" value="Genomic_DNA"/>
</dbReference>
<keyword evidence="2" id="KW-0812">Transmembrane</keyword>
<accession>A0ABS5MRS6</accession>
<gene>
    <name evidence="3" type="ORF">KFS80_01695</name>
</gene>
<dbReference type="PANTHER" id="PTHR32305">
    <property type="match status" value="1"/>
</dbReference>
<feature type="region of interest" description="Disordered" evidence="1">
    <location>
        <begin position="403"/>
        <end position="432"/>
    </location>
</feature>
<evidence type="ECO:0000313" key="4">
    <source>
        <dbReference type="Proteomes" id="UP000676035"/>
    </source>
</evidence>
<comment type="caution">
    <text evidence="3">The sequence shown here is derived from an EMBL/GenBank/DDBJ whole genome shotgun (WGS) entry which is preliminary data.</text>
</comment>
<evidence type="ECO:0000313" key="3">
    <source>
        <dbReference type="EMBL" id="MBS4076998.1"/>
    </source>
</evidence>